<sequence length="140" mass="15242">MLLRPGAKPASNTIVTWAFSASSLSSNGFSGIKETSTMSTLDFIAALMLLNPRNPGKAPITNSNSFITSTSLSKLLASTFKGVANSFTFSRFSLFTSPMYTSNSSLRSHAIALPIFPAPKIRTFIGFTQIYFSYACYNFY</sequence>
<dbReference type="EnsemblBacteria" id="BAA30802">
    <property type="protein sequence ID" value="BAA30802"/>
    <property type="gene ID" value="BAA30802"/>
</dbReference>
<evidence type="ECO:0000313" key="1">
    <source>
        <dbReference type="EMBL" id="BAA30802.1"/>
    </source>
</evidence>
<dbReference type="EMBL" id="BA000001">
    <property type="protein sequence ID" value="BAA30802.1"/>
    <property type="molecule type" value="Genomic_DNA"/>
</dbReference>
<organism evidence="1 2">
    <name type="scientific">Pyrococcus horikoshii (strain ATCC 700860 / DSM 12428 / JCM 9974 / NBRC 100139 / OT-3)</name>
    <dbReference type="NCBI Taxonomy" id="70601"/>
    <lineage>
        <taxon>Archaea</taxon>
        <taxon>Methanobacteriati</taxon>
        <taxon>Methanobacteriota</taxon>
        <taxon>Thermococci</taxon>
        <taxon>Thermococcales</taxon>
        <taxon>Thermococcaceae</taxon>
        <taxon>Pyrococcus</taxon>
    </lineage>
</organism>
<reference evidence="1 2" key="1">
    <citation type="journal article" date="1998" name="DNA Res.">
        <title>Complete sequence and gene organization of the genome of a hyper-thermophilic archaebacterium, Pyrococcus horikoshii OT3.</title>
        <authorList>
            <person name="Kawarabayasi Y."/>
            <person name="Sawada M."/>
            <person name="Horikawa H."/>
            <person name="Haikawa Y."/>
            <person name="Hino Y."/>
            <person name="Yamamoto S."/>
            <person name="Sekine M."/>
            <person name="Baba S."/>
            <person name="Kosugi H."/>
            <person name="Hosoyama A."/>
            <person name="Nagai Y."/>
            <person name="Sakai M."/>
            <person name="Ogura K."/>
            <person name="Otuka R."/>
            <person name="Nakazawa H."/>
            <person name="Takamiya M."/>
            <person name="Ohfuku Y."/>
            <person name="Funahashi T."/>
            <person name="Tanaka T."/>
            <person name="Kudoh Y."/>
            <person name="Yamazaki J."/>
            <person name="Kushida N."/>
            <person name="Oguchi A."/>
            <person name="Aoki K."/>
            <person name="Nakamura Y."/>
            <person name="Robb T.F."/>
            <person name="Horikoshi K."/>
            <person name="Masuchi Y."/>
            <person name="Shizuya H."/>
            <person name="Kikuchi H."/>
        </authorList>
    </citation>
    <scope>NUCLEOTIDE SEQUENCE [LARGE SCALE GENOMIC DNA]</scope>
    <source>
        <strain evidence="2">ATCC 700860 / DSM 12428 / JCM 9974 / NBRC 100139 / OT-3</strain>
    </source>
</reference>
<name>O59311_PYRHO</name>
<proteinExistence type="predicted"/>
<dbReference type="AlphaFoldDB" id="O59311"/>
<gene>
    <name evidence="1" type="ordered locus">PH1690</name>
</gene>
<keyword evidence="2" id="KW-1185">Reference proteome</keyword>
<accession>O59311</accession>
<evidence type="ECO:0000313" key="2">
    <source>
        <dbReference type="Proteomes" id="UP000000752"/>
    </source>
</evidence>
<dbReference type="Proteomes" id="UP000000752">
    <property type="component" value="Chromosome"/>
</dbReference>
<dbReference type="STRING" id="70601.gene:9378683"/>
<dbReference type="KEGG" id="pho:PH1690"/>
<protein>
    <submittedName>
        <fullName evidence="1">Uncharacterized protein</fullName>
    </submittedName>
</protein>
<dbReference type="PIR" id="C71176">
    <property type="entry name" value="C71176"/>
</dbReference>